<dbReference type="KEGG" id="qso:IRL76_12055"/>
<dbReference type="EMBL" id="CP064654">
    <property type="protein sequence ID" value="QPC98567.1"/>
    <property type="molecule type" value="Genomic_DNA"/>
</dbReference>
<protein>
    <submittedName>
        <fullName evidence="2">TIGR01244 family phosphatase</fullName>
    </submittedName>
</protein>
<evidence type="ECO:0000313" key="3">
    <source>
        <dbReference type="Proteomes" id="UP000594459"/>
    </source>
</evidence>
<evidence type="ECO:0000313" key="2">
    <source>
        <dbReference type="EMBL" id="QPC98567.1"/>
    </source>
</evidence>
<dbReference type="AlphaFoldDB" id="A0A7S8IUF7"/>
<sequence>MTEWTPIDEAVFVAGQISPDDVARAADRGFALIINNRPDAEEDDQPDGALIAAAAKAAGVAYVSIPVGAEGIGPEQIDAMACALAEADGDILAFCRSGNRSSMLWALSQAKQGRDPDVVAEMVRDAGYNPVLILPVMKQLAAKAA</sequence>
<dbReference type="Gene3D" id="3.90.190.10">
    <property type="entry name" value="Protein tyrosine phosphatase superfamily"/>
    <property type="match status" value="1"/>
</dbReference>
<dbReference type="NCBIfam" id="TIGR01244">
    <property type="entry name" value="TIGR01244 family sulfur transferase"/>
    <property type="match status" value="1"/>
</dbReference>
<dbReference type="InterPro" id="IPR005939">
    <property type="entry name" value="BLH_phosphatase-like"/>
</dbReference>
<accession>A0A7S8IUF7</accession>
<name>A0A7S8IUF7_9SPHN</name>
<dbReference type="Pfam" id="PF04273">
    <property type="entry name" value="BLH_phosphatase"/>
    <property type="match status" value="1"/>
</dbReference>
<dbReference type="GO" id="GO:0016787">
    <property type="term" value="F:hydrolase activity"/>
    <property type="evidence" value="ECO:0007669"/>
    <property type="project" value="InterPro"/>
</dbReference>
<dbReference type="Proteomes" id="UP000594459">
    <property type="component" value="Chromosome"/>
</dbReference>
<dbReference type="InterPro" id="IPR029021">
    <property type="entry name" value="Prot-tyrosine_phosphatase-like"/>
</dbReference>
<dbReference type="SUPFAM" id="SSF52799">
    <property type="entry name" value="(Phosphotyrosine protein) phosphatases II"/>
    <property type="match status" value="1"/>
</dbReference>
<feature type="domain" description="Beta-lactamase hydrolase-like protein phosphatase-like" evidence="1">
    <location>
        <begin position="9"/>
        <end position="111"/>
    </location>
</feature>
<organism evidence="2 3">
    <name type="scientific">Qipengyuania soli</name>
    <dbReference type="NCBI Taxonomy" id="2782568"/>
    <lineage>
        <taxon>Bacteria</taxon>
        <taxon>Pseudomonadati</taxon>
        <taxon>Pseudomonadota</taxon>
        <taxon>Alphaproteobacteria</taxon>
        <taxon>Sphingomonadales</taxon>
        <taxon>Erythrobacteraceae</taxon>
        <taxon>Qipengyuania</taxon>
    </lineage>
</organism>
<gene>
    <name evidence="2" type="ORF">IRL76_12055</name>
</gene>
<keyword evidence="3" id="KW-1185">Reference proteome</keyword>
<evidence type="ECO:0000259" key="1">
    <source>
        <dbReference type="Pfam" id="PF04273"/>
    </source>
</evidence>
<reference evidence="2 3" key="1">
    <citation type="submission" date="2020-11" db="EMBL/GenBank/DDBJ databases">
        <title>The genome sequence of Erythrobacter sp. 6D36.</title>
        <authorList>
            <person name="Liu Y."/>
        </authorList>
    </citation>
    <scope>NUCLEOTIDE SEQUENCE [LARGE SCALE GENOMIC DNA]</scope>
    <source>
        <strain evidence="2 3">6D36</strain>
    </source>
</reference>
<dbReference type="RefSeq" id="WP_200981573.1">
    <property type="nucleotide sequence ID" value="NZ_CP064654.1"/>
</dbReference>
<proteinExistence type="predicted"/>